<keyword evidence="1" id="KW-0472">Membrane</keyword>
<evidence type="ECO:0000313" key="3">
    <source>
        <dbReference type="Proteomes" id="UP000823775"/>
    </source>
</evidence>
<evidence type="ECO:0000256" key="1">
    <source>
        <dbReference type="SAM" id="Phobius"/>
    </source>
</evidence>
<sequence>MTLQSFNHPVKGNGSSTVTSCYYVELEIFKDMRLPAFDVPQPRLVHMIFLINVKIFCLLWVCLRLRVWISLLSNSLVRPRFDGHTIMEEHETRFLELVHYAYSDIAESERMGLFARLILSLLRSVVVSKLCSSFFESMDTVMHKESYSVYDQEEREGKRSRKFGSFNGSLYIGQGCYGLGYPHQTQQTVSVGLSIKDISRLSRGGI</sequence>
<feature type="transmembrane region" description="Helical" evidence="1">
    <location>
        <begin position="44"/>
        <end position="63"/>
    </location>
</feature>
<protein>
    <submittedName>
        <fullName evidence="2">Uncharacterized protein</fullName>
    </submittedName>
</protein>
<name>A0ABS8TDF8_DATST</name>
<proteinExistence type="predicted"/>
<accession>A0ABS8TDF8</accession>
<organism evidence="2 3">
    <name type="scientific">Datura stramonium</name>
    <name type="common">Jimsonweed</name>
    <name type="synonym">Common thornapple</name>
    <dbReference type="NCBI Taxonomy" id="4076"/>
    <lineage>
        <taxon>Eukaryota</taxon>
        <taxon>Viridiplantae</taxon>
        <taxon>Streptophyta</taxon>
        <taxon>Embryophyta</taxon>
        <taxon>Tracheophyta</taxon>
        <taxon>Spermatophyta</taxon>
        <taxon>Magnoliopsida</taxon>
        <taxon>eudicotyledons</taxon>
        <taxon>Gunneridae</taxon>
        <taxon>Pentapetalae</taxon>
        <taxon>asterids</taxon>
        <taxon>lamiids</taxon>
        <taxon>Solanales</taxon>
        <taxon>Solanaceae</taxon>
        <taxon>Solanoideae</taxon>
        <taxon>Datureae</taxon>
        <taxon>Datura</taxon>
    </lineage>
</organism>
<evidence type="ECO:0000313" key="2">
    <source>
        <dbReference type="EMBL" id="MCD7468841.1"/>
    </source>
</evidence>
<dbReference type="EMBL" id="JACEIK010001378">
    <property type="protein sequence ID" value="MCD7468841.1"/>
    <property type="molecule type" value="Genomic_DNA"/>
</dbReference>
<comment type="caution">
    <text evidence="2">The sequence shown here is derived from an EMBL/GenBank/DDBJ whole genome shotgun (WGS) entry which is preliminary data.</text>
</comment>
<reference evidence="2 3" key="1">
    <citation type="journal article" date="2021" name="BMC Genomics">
        <title>Datura genome reveals duplications of psychoactive alkaloid biosynthetic genes and high mutation rate following tissue culture.</title>
        <authorList>
            <person name="Rajewski A."/>
            <person name="Carter-House D."/>
            <person name="Stajich J."/>
            <person name="Litt A."/>
        </authorList>
    </citation>
    <scope>NUCLEOTIDE SEQUENCE [LARGE SCALE GENOMIC DNA]</scope>
    <source>
        <strain evidence="2">AR-01</strain>
    </source>
</reference>
<dbReference type="Proteomes" id="UP000823775">
    <property type="component" value="Unassembled WGS sequence"/>
</dbReference>
<gene>
    <name evidence="2" type="ORF">HAX54_007349</name>
</gene>
<keyword evidence="1" id="KW-0812">Transmembrane</keyword>
<keyword evidence="1" id="KW-1133">Transmembrane helix</keyword>
<keyword evidence="3" id="KW-1185">Reference proteome</keyword>